<sequence>MRSRDLFGELMQGVEEMAAQRERRFAKGIDSVVGTPIPDLETNELLVQQTMVHTPPADNR</sequence>
<dbReference type="Proteomes" id="UP000050349">
    <property type="component" value="Unassembled WGS sequence"/>
</dbReference>
<reference evidence="1 2" key="1">
    <citation type="submission" date="2015-09" db="EMBL/GenBank/DDBJ databases">
        <authorList>
            <person name="Jackson K.R."/>
            <person name="Lunt B.L."/>
            <person name="Fisher J.N.B."/>
            <person name="Gardner A.V."/>
            <person name="Bailey M.E."/>
            <person name="Deus L.M."/>
            <person name="Earl A.S."/>
            <person name="Gibby P.D."/>
            <person name="Hartmann K.A."/>
            <person name="Liu J.E."/>
            <person name="Manci A.M."/>
            <person name="Nielsen D.A."/>
            <person name="Solomon M.B."/>
            <person name="Breakwell D.P."/>
            <person name="Burnett S.H."/>
            <person name="Grose J.H."/>
        </authorList>
    </citation>
    <scope>NUCLEOTIDE SEQUENCE [LARGE SCALE GENOMIC DNA]</scope>
    <source>
        <strain evidence="1 2">S613</strain>
    </source>
</reference>
<accession>A0A0P8ZW49</accession>
<dbReference type="AlphaFoldDB" id="A0A0P8ZW49"/>
<name>A0A0P8ZW49_PSEFL</name>
<evidence type="ECO:0000313" key="2">
    <source>
        <dbReference type="Proteomes" id="UP000050349"/>
    </source>
</evidence>
<proteinExistence type="predicted"/>
<dbReference type="PATRIC" id="fig|294.162.peg.441"/>
<dbReference type="EMBL" id="LJXB01000047">
    <property type="protein sequence ID" value="KPU61779.1"/>
    <property type="molecule type" value="Genomic_DNA"/>
</dbReference>
<dbReference type="OrthoDB" id="9799384at2"/>
<organism evidence="1 2">
    <name type="scientific">Pseudomonas fluorescens</name>
    <dbReference type="NCBI Taxonomy" id="294"/>
    <lineage>
        <taxon>Bacteria</taxon>
        <taxon>Pseudomonadati</taxon>
        <taxon>Pseudomonadota</taxon>
        <taxon>Gammaproteobacteria</taxon>
        <taxon>Pseudomonadales</taxon>
        <taxon>Pseudomonadaceae</taxon>
        <taxon>Pseudomonas</taxon>
    </lineage>
</organism>
<comment type="caution">
    <text evidence="1">The sequence shown here is derived from an EMBL/GenBank/DDBJ whole genome shotgun (WGS) entry which is preliminary data.</text>
</comment>
<dbReference type="RefSeq" id="WP_057395933.1">
    <property type="nucleotide sequence ID" value="NZ_LJXB01000047.1"/>
</dbReference>
<protein>
    <submittedName>
        <fullName evidence="1">Uncharacterized protein</fullName>
    </submittedName>
</protein>
<evidence type="ECO:0000313" key="1">
    <source>
        <dbReference type="EMBL" id="KPU61779.1"/>
    </source>
</evidence>
<gene>
    <name evidence="1" type="ORF">AN403_5866</name>
</gene>